<evidence type="ECO:0000313" key="6">
    <source>
        <dbReference type="Proteomes" id="UP000226079"/>
    </source>
</evidence>
<evidence type="ECO:0000256" key="4">
    <source>
        <dbReference type="SAM" id="SignalP"/>
    </source>
</evidence>
<feature type="compositionally biased region" description="Low complexity" evidence="3">
    <location>
        <begin position="33"/>
        <end position="54"/>
    </location>
</feature>
<keyword evidence="1" id="KW-1003">Cell membrane</keyword>
<dbReference type="GO" id="GO:0016020">
    <property type="term" value="C:membrane"/>
    <property type="evidence" value="ECO:0007669"/>
    <property type="project" value="InterPro"/>
</dbReference>
<dbReference type="AlphaFoldDB" id="A0A2A9CNU5"/>
<keyword evidence="4" id="KW-0732">Signal</keyword>
<keyword evidence="6" id="KW-1185">Reference proteome</keyword>
<evidence type="ECO:0000256" key="2">
    <source>
        <dbReference type="ARBA" id="ARBA00023136"/>
    </source>
</evidence>
<dbReference type="Pfam" id="PF05481">
    <property type="entry name" value="Myco_19_kDa"/>
    <property type="match status" value="1"/>
</dbReference>
<name>A0A2A9CNU5_9ACTN</name>
<feature type="signal peptide" evidence="4">
    <location>
        <begin position="1"/>
        <end position="22"/>
    </location>
</feature>
<evidence type="ECO:0000313" key="5">
    <source>
        <dbReference type="EMBL" id="PFG16008.1"/>
    </source>
</evidence>
<dbReference type="InterPro" id="IPR008691">
    <property type="entry name" value="LpqH"/>
</dbReference>
<keyword evidence="2" id="KW-0472">Membrane</keyword>
<protein>
    <recommendedName>
        <fullName evidence="7">Lipoprotein antigen</fullName>
    </recommendedName>
</protein>
<dbReference type="EMBL" id="PDJC01000001">
    <property type="protein sequence ID" value="PFG16008.1"/>
    <property type="molecule type" value="Genomic_DNA"/>
</dbReference>
<proteinExistence type="predicted"/>
<evidence type="ECO:0000256" key="1">
    <source>
        <dbReference type="ARBA" id="ARBA00022475"/>
    </source>
</evidence>
<accession>A0A2A9CNU5</accession>
<evidence type="ECO:0000256" key="3">
    <source>
        <dbReference type="SAM" id="MobiDB-lite"/>
    </source>
</evidence>
<comment type="caution">
    <text evidence="5">The sequence shown here is derived from an EMBL/GenBank/DDBJ whole genome shotgun (WGS) entry which is preliminary data.</text>
</comment>
<gene>
    <name evidence="5" type="ORF">ATK74_0533</name>
</gene>
<reference evidence="5 6" key="1">
    <citation type="submission" date="2017-10" db="EMBL/GenBank/DDBJ databases">
        <title>Sequencing the genomes of 1000 actinobacteria strains.</title>
        <authorList>
            <person name="Klenk H.-P."/>
        </authorList>
    </citation>
    <scope>NUCLEOTIDE SEQUENCE [LARGE SCALE GENOMIC DNA]</scope>
    <source>
        <strain evidence="5 6">DSM 15597</strain>
    </source>
</reference>
<dbReference type="PROSITE" id="PS51257">
    <property type="entry name" value="PROKAR_LIPOPROTEIN"/>
    <property type="match status" value="1"/>
</dbReference>
<feature type="region of interest" description="Disordered" evidence="3">
    <location>
        <begin position="33"/>
        <end position="66"/>
    </location>
</feature>
<feature type="chain" id="PRO_5039059208" description="Lipoprotein antigen" evidence="4">
    <location>
        <begin position="23"/>
        <end position="198"/>
    </location>
</feature>
<sequence length="198" mass="20593">MRARALVGVGVLGLALSGCSYFGVQVAGPQTPVATPTVTETSPTPTPTPTTATPTPTPTTPTPSAAGVKATGNLNFYSEVSSAMEGTCTRKDGRPVITVTDEANDFFTKVTLTAELAPAKDRLLSFAVETGEDSEEITWHLSYNSSKPAKGTSAKLVVNGSTYRISGNTTAVEIDSDGTKTTEIIPFGATVKCADQEW</sequence>
<dbReference type="Proteomes" id="UP000226079">
    <property type="component" value="Unassembled WGS sequence"/>
</dbReference>
<evidence type="ECO:0008006" key="7">
    <source>
        <dbReference type="Google" id="ProtNLM"/>
    </source>
</evidence>
<organism evidence="5 6">
    <name type="scientific">Propionicimonas paludicola</name>
    <dbReference type="NCBI Taxonomy" id="185243"/>
    <lineage>
        <taxon>Bacteria</taxon>
        <taxon>Bacillati</taxon>
        <taxon>Actinomycetota</taxon>
        <taxon>Actinomycetes</taxon>
        <taxon>Propionibacteriales</taxon>
        <taxon>Nocardioidaceae</taxon>
        <taxon>Propionicimonas</taxon>
    </lineage>
</organism>